<dbReference type="EMBL" id="UINC01143102">
    <property type="protein sequence ID" value="SVD31830.1"/>
    <property type="molecule type" value="Genomic_DNA"/>
</dbReference>
<name>A0A382UC10_9ZZZZ</name>
<organism evidence="2">
    <name type="scientific">marine metagenome</name>
    <dbReference type="NCBI Taxonomy" id="408172"/>
    <lineage>
        <taxon>unclassified sequences</taxon>
        <taxon>metagenomes</taxon>
        <taxon>ecological metagenomes</taxon>
    </lineage>
</organism>
<dbReference type="GO" id="GO:0005198">
    <property type="term" value="F:structural molecule activity"/>
    <property type="evidence" value="ECO:0007669"/>
    <property type="project" value="InterPro"/>
</dbReference>
<feature type="non-terminal residue" evidence="2">
    <location>
        <position position="71"/>
    </location>
</feature>
<gene>
    <name evidence="2" type="ORF">METZ01_LOCUS384684</name>
</gene>
<accession>A0A382UC10</accession>
<feature type="domain" description="Flagellar basal body rod protein N-terminal" evidence="1">
    <location>
        <begin position="9"/>
        <end position="38"/>
    </location>
</feature>
<sequence>MGSNIFSVLNTAKLGLLSQQLAIEVTGQNIANVQTEGYSRQEVKFEAMTPRSFSLGQLGTGVRVAGIERSH</sequence>
<dbReference type="InterPro" id="IPR002371">
    <property type="entry name" value="FlgK"/>
</dbReference>
<evidence type="ECO:0000313" key="2">
    <source>
        <dbReference type="EMBL" id="SVD31830.1"/>
    </source>
</evidence>
<dbReference type="GO" id="GO:0044780">
    <property type="term" value="P:bacterial-type flagellum assembly"/>
    <property type="evidence" value="ECO:0007669"/>
    <property type="project" value="InterPro"/>
</dbReference>
<dbReference type="GO" id="GO:0009424">
    <property type="term" value="C:bacterial-type flagellum hook"/>
    <property type="evidence" value="ECO:0007669"/>
    <property type="project" value="InterPro"/>
</dbReference>
<dbReference type="PANTHER" id="PTHR30033:SF1">
    <property type="entry name" value="FLAGELLAR HOOK-ASSOCIATED PROTEIN 1"/>
    <property type="match status" value="1"/>
</dbReference>
<dbReference type="AlphaFoldDB" id="A0A382UC10"/>
<dbReference type="PANTHER" id="PTHR30033">
    <property type="entry name" value="FLAGELLAR HOOK-ASSOCIATED PROTEIN 1"/>
    <property type="match status" value="1"/>
</dbReference>
<protein>
    <recommendedName>
        <fullName evidence="1">Flagellar basal body rod protein N-terminal domain-containing protein</fullName>
    </recommendedName>
</protein>
<proteinExistence type="predicted"/>
<dbReference type="InterPro" id="IPR001444">
    <property type="entry name" value="Flag_bb_rod_N"/>
</dbReference>
<reference evidence="2" key="1">
    <citation type="submission" date="2018-05" db="EMBL/GenBank/DDBJ databases">
        <authorList>
            <person name="Lanie J.A."/>
            <person name="Ng W.-L."/>
            <person name="Kazmierczak K.M."/>
            <person name="Andrzejewski T.M."/>
            <person name="Davidsen T.M."/>
            <person name="Wayne K.J."/>
            <person name="Tettelin H."/>
            <person name="Glass J.I."/>
            <person name="Rusch D."/>
            <person name="Podicherti R."/>
            <person name="Tsui H.-C.T."/>
            <person name="Winkler M.E."/>
        </authorList>
    </citation>
    <scope>NUCLEOTIDE SEQUENCE</scope>
</reference>
<dbReference type="Pfam" id="PF00460">
    <property type="entry name" value="Flg_bb_rod"/>
    <property type="match status" value="1"/>
</dbReference>
<evidence type="ECO:0000259" key="1">
    <source>
        <dbReference type="Pfam" id="PF00460"/>
    </source>
</evidence>